<name>A0A974BQM0_XENLA</name>
<feature type="compositionally biased region" description="Polar residues" evidence="1">
    <location>
        <begin position="10"/>
        <end position="20"/>
    </location>
</feature>
<dbReference type="AlphaFoldDB" id="A0A974BQM0"/>
<dbReference type="InterPro" id="IPR033184">
    <property type="entry name" value="PRRC2"/>
</dbReference>
<evidence type="ECO:0000256" key="2">
    <source>
        <dbReference type="SAM" id="Phobius"/>
    </source>
</evidence>
<keyword evidence="2" id="KW-1133">Transmembrane helix</keyword>
<keyword evidence="2" id="KW-0812">Transmembrane</keyword>
<evidence type="ECO:0000313" key="3">
    <source>
        <dbReference type="EMBL" id="OCT56218.1"/>
    </source>
</evidence>
<dbReference type="PANTHER" id="PTHR14038">
    <property type="entry name" value="BAT2 HLA-B-ASSOCIATED TRANSCRIPT 2"/>
    <property type="match status" value="1"/>
</dbReference>
<evidence type="ECO:0000256" key="1">
    <source>
        <dbReference type="SAM" id="MobiDB-lite"/>
    </source>
</evidence>
<gene>
    <name evidence="3" type="ORF">XELAEV_18000479mg</name>
</gene>
<sequence>METACRACENSPSLPEQNSPAGPGSGIQPPSSVEASTGVKYSSFGDVSMPPMPIASVAPSASMPGNHIPPLYLVWCSRPNLNSKGISRHVSLLSSVDTIKKAAAAQQIPCRHTSLQAQAHLSFCKKFTAVQVPGSQVYMHPPSAMVLIRGIDLKPPYNPFPGMQTLDMVTTQATSPYQPLNGSQQLVYENQHNQIIIGLCKTWNLVLFGFNLFITFCLFMPMPGSQLQMPRCSSGQQTMILPQSIQLSQAQNLPVGAPQRMQTPVLTSRESSQMEMKSFHFTDGKQNMQTAMQAQHSYNNTRESLSQASVSDGQIKETPLICQMLHLLAKGLHAQRGPTTAVVHIVFSFFVSILTALSECNEPARTGTIKPRVVKVEESKT</sequence>
<protein>
    <submittedName>
        <fullName evidence="3">Uncharacterized protein</fullName>
    </submittedName>
</protein>
<accession>A0A974BQM0</accession>
<keyword evidence="2" id="KW-0472">Membrane</keyword>
<feature type="transmembrane region" description="Helical" evidence="2">
    <location>
        <begin position="203"/>
        <end position="221"/>
    </location>
</feature>
<dbReference type="GO" id="GO:0030154">
    <property type="term" value="P:cell differentiation"/>
    <property type="evidence" value="ECO:0007669"/>
    <property type="project" value="TreeGrafter"/>
</dbReference>
<dbReference type="PANTHER" id="PTHR14038:SF4">
    <property type="entry name" value="PROTEIN PRRC2B"/>
    <property type="match status" value="1"/>
</dbReference>
<organism evidence="3">
    <name type="scientific">Xenopus laevis</name>
    <name type="common">African clawed frog</name>
    <dbReference type="NCBI Taxonomy" id="8355"/>
    <lineage>
        <taxon>Eukaryota</taxon>
        <taxon>Metazoa</taxon>
        <taxon>Chordata</taxon>
        <taxon>Craniata</taxon>
        <taxon>Vertebrata</taxon>
        <taxon>Euteleostomi</taxon>
        <taxon>Amphibia</taxon>
        <taxon>Batrachia</taxon>
        <taxon>Anura</taxon>
        <taxon>Pipoidea</taxon>
        <taxon>Pipidae</taxon>
        <taxon>Xenopodinae</taxon>
        <taxon>Xenopus</taxon>
        <taxon>Xenopus</taxon>
    </lineage>
</organism>
<feature type="region of interest" description="Disordered" evidence="1">
    <location>
        <begin position="1"/>
        <end position="37"/>
    </location>
</feature>
<reference evidence="3" key="1">
    <citation type="submission" date="2016-05" db="EMBL/GenBank/DDBJ databases">
        <title>WGS assembly of Xenopus laevis.</title>
        <authorList>
            <person name="Session A."/>
            <person name="Uno Y."/>
            <person name="Kwon T."/>
            <person name="Chapman J."/>
            <person name="Toyoda A."/>
            <person name="Takahashi S."/>
            <person name="Fukui A."/>
            <person name="Hikosaka A."/>
            <person name="Putnam N."/>
            <person name="Stites J."/>
            <person name="Van Heeringen S."/>
            <person name="Quigley I."/>
            <person name="Heinz S."/>
            <person name="Hellsten U."/>
            <person name="Lyons J."/>
            <person name="Suzuki A."/>
            <person name="Kondo M."/>
            <person name="Ogino H."/>
            <person name="Ochi H."/>
            <person name="Bogdanovic O."/>
            <person name="Lister R."/>
            <person name="Georgiou G."/>
            <person name="Paranjpe S."/>
            <person name="Van Kruijsbergen I."/>
            <person name="Mozaffari S."/>
            <person name="Shu S."/>
            <person name="Schmutz J."/>
            <person name="Jenkins J."/>
            <person name="Grimwood J."/>
            <person name="Carlson J."/>
            <person name="Mitros T."/>
            <person name="Simakov O."/>
            <person name="Heald R."/>
            <person name="Miller K."/>
            <person name="Haudenschild C."/>
            <person name="Kuroki Y."/>
            <person name="Tanaka T."/>
            <person name="Michiue T."/>
            <person name="Watanabe M."/>
            <person name="Kinoshita T."/>
            <person name="Ohta Y."/>
            <person name="Mawaribuchi S."/>
            <person name="Suzuki Y."/>
            <person name="Haramoto Y."/>
            <person name="Yamamoto T."/>
            <person name="Takagi C."/>
            <person name="Kitzman J."/>
            <person name="Shendure J."/>
            <person name="Nakayama T."/>
            <person name="Izutsu Y."/>
            <person name="Robert J."/>
            <person name="Dichmann D."/>
            <person name="Flajnik M."/>
            <person name="Houston D."/>
            <person name="Marcotte E."/>
            <person name="Wallingford J."/>
            <person name="Ito Y."/>
            <person name="Asashima M."/>
            <person name="Ueno N."/>
            <person name="Matsuda Y."/>
            <person name="Jan Veenstra G."/>
            <person name="Fujiyama A."/>
            <person name="Harland R."/>
            <person name="Taira M."/>
            <person name="Rokhsar D.S."/>
        </authorList>
    </citation>
    <scope>NUCLEOTIDE SEQUENCE</scope>
    <source>
        <strain evidence="3">J</strain>
        <tissue evidence="3">Blood</tissue>
    </source>
</reference>
<dbReference type="Proteomes" id="UP000694892">
    <property type="component" value="Unassembled WGS sequence"/>
</dbReference>
<proteinExistence type="predicted"/>
<dbReference type="EMBL" id="KV467346">
    <property type="protein sequence ID" value="OCT56218.1"/>
    <property type="molecule type" value="Genomic_DNA"/>
</dbReference>